<evidence type="ECO:0000313" key="1">
    <source>
        <dbReference type="EMBL" id="MCI81953.1"/>
    </source>
</evidence>
<proteinExistence type="predicted"/>
<feature type="non-terminal residue" evidence="1">
    <location>
        <position position="1"/>
    </location>
</feature>
<dbReference type="Proteomes" id="UP000265520">
    <property type="component" value="Unassembled WGS sequence"/>
</dbReference>
<comment type="caution">
    <text evidence="1">The sequence shown here is derived from an EMBL/GenBank/DDBJ whole genome shotgun (WGS) entry which is preliminary data.</text>
</comment>
<accession>A0A392V3D7</accession>
<dbReference type="AlphaFoldDB" id="A0A392V3D7"/>
<feature type="non-terminal residue" evidence="1">
    <location>
        <position position="73"/>
    </location>
</feature>
<protein>
    <submittedName>
        <fullName evidence="1">Envelope-like protein</fullName>
    </submittedName>
</protein>
<reference evidence="1 2" key="1">
    <citation type="journal article" date="2018" name="Front. Plant Sci.">
        <title>Red Clover (Trifolium pratense) and Zigzag Clover (T. medium) - A Picture of Genomic Similarities and Differences.</title>
        <authorList>
            <person name="Dluhosova J."/>
            <person name="Istvanek J."/>
            <person name="Nedelnik J."/>
            <person name="Repkova J."/>
        </authorList>
    </citation>
    <scope>NUCLEOTIDE SEQUENCE [LARGE SCALE GENOMIC DNA]</scope>
    <source>
        <strain evidence="2">cv. 10/8</strain>
        <tissue evidence="1">Leaf</tissue>
    </source>
</reference>
<organism evidence="1 2">
    <name type="scientific">Trifolium medium</name>
    <dbReference type="NCBI Taxonomy" id="97028"/>
    <lineage>
        <taxon>Eukaryota</taxon>
        <taxon>Viridiplantae</taxon>
        <taxon>Streptophyta</taxon>
        <taxon>Embryophyta</taxon>
        <taxon>Tracheophyta</taxon>
        <taxon>Spermatophyta</taxon>
        <taxon>Magnoliopsida</taxon>
        <taxon>eudicotyledons</taxon>
        <taxon>Gunneridae</taxon>
        <taxon>Pentapetalae</taxon>
        <taxon>rosids</taxon>
        <taxon>fabids</taxon>
        <taxon>Fabales</taxon>
        <taxon>Fabaceae</taxon>
        <taxon>Papilionoideae</taxon>
        <taxon>50 kb inversion clade</taxon>
        <taxon>NPAAA clade</taxon>
        <taxon>Hologalegina</taxon>
        <taxon>IRL clade</taxon>
        <taxon>Trifolieae</taxon>
        <taxon>Trifolium</taxon>
    </lineage>
</organism>
<evidence type="ECO:0000313" key="2">
    <source>
        <dbReference type="Proteomes" id="UP000265520"/>
    </source>
</evidence>
<sequence>AFPTLLCSIILGQHPDILGSVDTPCRRQAKLSLNQRLLTGTHVEDSAGPSVQQQAGALTRKQMIADLTETSRA</sequence>
<keyword evidence="2" id="KW-1185">Reference proteome</keyword>
<name>A0A392V3D7_9FABA</name>
<dbReference type="EMBL" id="LXQA011031600">
    <property type="protein sequence ID" value="MCI81953.1"/>
    <property type="molecule type" value="Genomic_DNA"/>
</dbReference>